<dbReference type="AlphaFoldDB" id="A0A644WN64"/>
<evidence type="ECO:0000313" key="4">
    <source>
        <dbReference type="EMBL" id="MPM05366.1"/>
    </source>
</evidence>
<dbReference type="PRINTS" id="PR00260">
    <property type="entry name" value="CHEMTRNSDUCR"/>
</dbReference>
<keyword evidence="1" id="KW-0145">Chemotaxis</keyword>
<protein>
    <recommendedName>
        <fullName evidence="3">Methyl-accepting transducer domain-containing protein</fullName>
    </recommendedName>
</protein>
<dbReference type="CDD" id="cd06225">
    <property type="entry name" value="HAMP"/>
    <property type="match status" value="1"/>
</dbReference>
<comment type="caution">
    <text evidence="4">The sequence shown here is derived from an EMBL/GenBank/DDBJ whole genome shotgun (WGS) entry which is preliminary data.</text>
</comment>
<keyword evidence="2" id="KW-0472">Membrane</keyword>
<keyword evidence="2" id="KW-0812">Transmembrane</keyword>
<dbReference type="PROSITE" id="PS50111">
    <property type="entry name" value="CHEMOTAXIS_TRANSDUC_2"/>
    <property type="match status" value="1"/>
</dbReference>
<dbReference type="Gene3D" id="1.10.287.950">
    <property type="entry name" value="Methyl-accepting chemotaxis protein"/>
    <property type="match status" value="1"/>
</dbReference>
<gene>
    <name evidence="4" type="ORF">SDC9_51655</name>
</gene>
<dbReference type="SUPFAM" id="SSF58104">
    <property type="entry name" value="Methyl-accepting chemotaxis protein (MCP) signaling domain"/>
    <property type="match status" value="1"/>
</dbReference>
<dbReference type="FunFam" id="1.10.287.950:FF:000001">
    <property type="entry name" value="Methyl-accepting chemotaxis sensory transducer"/>
    <property type="match status" value="1"/>
</dbReference>
<dbReference type="Pfam" id="PF12729">
    <property type="entry name" value="4HB_MCP_1"/>
    <property type="match status" value="1"/>
</dbReference>
<sequence length="559" mass="59654">MKEYNYLQKWLMDLKTSKKILTGFSVVVMLSVIISAAGVIGISTVNHRSAVLYNEDTMSLKYAGDAATLFVKINLRNFTSLSATELQEQPSLSQMDALLAQYHDTIKTPESISLLNKIEEDWTAFKSTVTAQNGSVLYGQTAVIDSATAALGNTLCDDFSLLLENVSQAAGEKSENIRNTARSFTLATLAILIVSIVISIPLALYIADIISDPMRKFVAIADLIAVGGLDFNAVCEDRDRYTKFRKDECGMLARAYVKMTSSTAKMAEEVKKIADGDLTIDIEIRSEDDVLGKALSGLVKKFNILAGSIISAARQVNSGANQVAYSSTALSQGATEQASSIEELSASMEEIASQTEQNAGNAQKTNILVTNIQSDATSGNAQMVEMLRAMDEINISSINISKIIKVIDDIAFQTNILALNAAVEAARAGNAGKGFAVVADEVRNLAAKSAQAAKETTELIEASIKKVNGGTNIARETAAALSKIVEGVLQAGQLVGEIAFASNEQAVALEQINQGLLQISQVVQTNAASAEECAAASEELLSQSDCLKESVSVFKLKRN</sequence>
<dbReference type="GO" id="GO:0007165">
    <property type="term" value="P:signal transduction"/>
    <property type="evidence" value="ECO:0007669"/>
    <property type="project" value="InterPro"/>
</dbReference>
<proteinExistence type="predicted"/>
<dbReference type="PANTHER" id="PTHR43531:SF11">
    <property type="entry name" value="METHYL-ACCEPTING CHEMOTAXIS PROTEIN 3"/>
    <property type="match status" value="1"/>
</dbReference>
<dbReference type="GO" id="GO:0004888">
    <property type="term" value="F:transmembrane signaling receptor activity"/>
    <property type="evidence" value="ECO:0007669"/>
    <property type="project" value="InterPro"/>
</dbReference>
<dbReference type="InterPro" id="IPR004090">
    <property type="entry name" value="Chemotax_Me-accpt_rcpt"/>
</dbReference>
<dbReference type="Pfam" id="PF00015">
    <property type="entry name" value="MCPsignal"/>
    <property type="match status" value="1"/>
</dbReference>
<dbReference type="EMBL" id="VSSQ01001125">
    <property type="protein sequence ID" value="MPM05366.1"/>
    <property type="molecule type" value="Genomic_DNA"/>
</dbReference>
<dbReference type="InterPro" id="IPR004089">
    <property type="entry name" value="MCPsignal_dom"/>
</dbReference>
<name>A0A644WN64_9ZZZZ</name>
<reference evidence="4" key="1">
    <citation type="submission" date="2019-08" db="EMBL/GenBank/DDBJ databases">
        <authorList>
            <person name="Kucharzyk K."/>
            <person name="Murdoch R.W."/>
            <person name="Higgins S."/>
            <person name="Loffler F."/>
        </authorList>
    </citation>
    <scope>NUCLEOTIDE SEQUENCE</scope>
</reference>
<feature type="transmembrane region" description="Helical" evidence="2">
    <location>
        <begin position="20"/>
        <end position="42"/>
    </location>
</feature>
<evidence type="ECO:0000256" key="2">
    <source>
        <dbReference type="SAM" id="Phobius"/>
    </source>
</evidence>
<dbReference type="SMART" id="SM00283">
    <property type="entry name" value="MA"/>
    <property type="match status" value="1"/>
</dbReference>
<dbReference type="GO" id="GO:0006935">
    <property type="term" value="P:chemotaxis"/>
    <property type="evidence" value="ECO:0007669"/>
    <property type="project" value="UniProtKB-KW"/>
</dbReference>
<feature type="domain" description="Methyl-accepting transducer" evidence="3">
    <location>
        <begin position="312"/>
        <end position="541"/>
    </location>
</feature>
<dbReference type="InterPro" id="IPR051310">
    <property type="entry name" value="MCP_chemotaxis"/>
</dbReference>
<evidence type="ECO:0000259" key="3">
    <source>
        <dbReference type="PROSITE" id="PS50111"/>
    </source>
</evidence>
<dbReference type="InterPro" id="IPR024478">
    <property type="entry name" value="HlyB_4HB_MCP"/>
</dbReference>
<organism evidence="4">
    <name type="scientific">bioreactor metagenome</name>
    <dbReference type="NCBI Taxonomy" id="1076179"/>
    <lineage>
        <taxon>unclassified sequences</taxon>
        <taxon>metagenomes</taxon>
        <taxon>ecological metagenomes</taxon>
    </lineage>
</organism>
<keyword evidence="2" id="KW-1133">Transmembrane helix</keyword>
<dbReference type="GO" id="GO:0005886">
    <property type="term" value="C:plasma membrane"/>
    <property type="evidence" value="ECO:0007669"/>
    <property type="project" value="TreeGrafter"/>
</dbReference>
<feature type="transmembrane region" description="Helical" evidence="2">
    <location>
        <begin position="184"/>
        <end position="207"/>
    </location>
</feature>
<dbReference type="PANTHER" id="PTHR43531">
    <property type="entry name" value="PROTEIN ICFG"/>
    <property type="match status" value="1"/>
</dbReference>
<evidence type="ECO:0000256" key="1">
    <source>
        <dbReference type="ARBA" id="ARBA00022500"/>
    </source>
</evidence>
<accession>A0A644WN64</accession>